<dbReference type="PANTHER" id="PTHR10380">
    <property type="entry name" value="CUTICLE PROTEIN"/>
    <property type="match status" value="1"/>
</dbReference>
<dbReference type="Proteomes" id="UP000194236">
    <property type="component" value="Unassembled WGS sequence"/>
</dbReference>
<protein>
    <submittedName>
        <fullName evidence="3">Cuticle protein-like protein</fullName>
    </submittedName>
</protein>
<evidence type="ECO:0000256" key="1">
    <source>
        <dbReference type="PROSITE-ProRule" id="PRU00497"/>
    </source>
</evidence>
<evidence type="ECO:0000313" key="3">
    <source>
        <dbReference type="EMBL" id="OTF80041.1"/>
    </source>
</evidence>
<dbReference type="EMBL" id="MUJZ01020149">
    <property type="protein sequence ID" value="OTF80041.1"/>
    <property type="molecule type" value="Genomic_DNA"/>
</dbReference>
<dbReference type="PROSITE" id="PS51155">
    <property type="entry name" value="CHIT_BIND_RR_2"/>
    <property type="match status" value="1"/>
</dbReference>
<accession>A0A1Y3BGI2</accession>
<dbReference type="InterPro" id="IPR000618">
    <property type="entry name" value="Insect_cuticle"/>
</dbReference>
<sequence>MTRQENGDGAGNVQGSYSYRDAYGLARVVNYVADHNGFRAEIQTNEPGTETSNPAGATILSSSPPVHKK</sequence>
<dbReference type="AlphaFoldDB" id="A0A1Y3BGI2"/>
<dbReference type="GO" id="GO:0062129">
    <property type="term" value="C:chitin-based extracellular matrix"/>
    <property type="evidence" value="ECO:0007669"/>
    <property type="project" value="TreeGrafter"/>
</dbReference>
<feature type="region of interest" description="Disordered" evidence="2">
    <location>
        <begin position="44"/>
        <end position="69"/>
    </location>
</feature>
<comment type="caution">
    <text evidence="3">The sequence shown here is derived from an EMBL/GenBank/DDBJ whole genome shotgun (WGS) entry which is preliminary data.</text>
</comment>
<dbReference type="InterPro" id="IPR050468">
    <property type="entry name" value="Cuticle_Struct_Prot"/>
</dbReference>
<dbReference type="Pfam" id="PF00379">
    <property type="entry name" value="Chitin_bind_4"/>
    <property type="match status" value="1"/>
</dbReference>
<evidence type="ECO:0000313" key="4">
    <source>
        <dbReference type="Proteomes" id="UP000194236"/>
    </source>
</evidence>
<organism evidence="3 4">
    <name type="scientific">Euroglyphus maynei</name>
    <name type="common">Mayne's house dust mite</name>
    <dbReference type="NCBI Taxonomy" id="6958"/>
    <lineage>
        <taxon>Eukaryota</taxon>
        <taxon>Metazoa</taxon>
        <taxon>Ecdysozoa</taxon>
        <taxon>Arthropoda</taxon>
        <taxon>Chelicerata</taxon>
        <taxon>Arachnida</taxon>
        <taxon>Acari</taxon>
        <taxon>Acariformes</taxon>
        <taxon>Sarcoptiformes</taxon>
        <taxon>Astigmata</taxon>
        <taxon>Psoroptidia</taxon>
        <taxon>Analgoidea</taxon>
        <taxon>Pyroglyphidae</taxon>
        <taxon>Pyroglyphinae</taxon>
        <taxon>Euroglyphus</taxon>
    </lineage>
</organism>
<keyword evidence="1" id="KW-0193">Cuticle</keyword>
<dbReference type="GO" id="GO:0008010">
    <property type="term" value="F:structural constituent of chitin-based larval cuticle"/>
    <property type="evidence" value="ECO:0007669"/>
    <property type="project" value="TreeGrafter"/>
</dbReference>
<gene>
    <name evidence="3" type="ORF">BLA29_013599</name>
</gene>
<name>A0A1Y3BGI2_EURMA</name>
<evidence type="ECO:0000256" key="2">
    <source>
        <dbReference type="SAM" id="MobiDB-lite"/>
    </source>
</evidence>
<keyword evidence="4" id="KW-1185">Reference proteome</keyword>
<proteinExistence type="predicted"/>
<dbReference type="OrthoDB" id="6381807at2759"/>
<reference evidence="3 4" key="1">
    <citation type="submission" date="2017-03" db="EMBL/GenBank/DDBJ databases">
        <title>Genome Survey of Euroglyphus maynei.</title>
        <authorList>
            <person name="Arlian L.G."/>
            <person name="Morgan M.S."/>
            <person name="Rider S.D."/>
        </authorList>
    </citation>
    <scope>NUCLEOTIDE SEQUENCE [LARGE SCALE GENOMIC DNA]</scope>
    <source>
        <strain evidence="3">Arlian Lab</strain>
        <tissue evidence="3">Whole body</tissue>
    </source>
</reference>